<dbReference type="CDD" id="cd16343">
    <property type="entry name" value="LMWPTP"/>
    <property type="match status" value="1"/>
</dbReference>
<evidence type="ECO:0000313" key="6">
    <source>
        <dbReference type="EMBL" id="VAW91701.1"/>
    </source>
</evidence>
<evidence type="ECO:0000256" key="3">
    <source>
        <dbReference type="ARBA" id="ARBA00022801"/>
    </source>
</evidence>
<sequence length="147" mass="16386">MGNICRSPTAEGIFRHLAAEQNITDLFATDSAGTHAYHVGEPPDHRAQETAEARGIDLSDLKGRKVTVSDFDKFDYVLAMDKDNYAILDEMCPPNKKGQLKLFLDFAEDLSLDEVPDPYYGGTKGFEKVFDMLEQASLGLMTHIQNK</sequence>
<dbReference type="GO" id="GO:0004725">
    <property type="term" value="F:protein tyrosine phosphatase activity"/>
    <property type="evidence" value="ECO:0007669"/>
    <property type="project" value="UniProtKB-EC"/>
</dbReference>
<evidence type="ECO:0000256" key="2">
    <source>
        <dbReference type="ARBA" id="ARBA00013064"/>
    </source>
</evidence>
<reference evidence="6" key="1">
    <citation type="submission" date="2018-06" db="EMBL/GenBank/DDBJ databases">
        <authorList>
            <person name="Zhirakovskaya E."/>
        </authorList>
    </citation>
    <scope>NUCLEOTIDE SEQUENCE</scope>
</reference>
<dbReference type="Pfam" id="PF01451">
    <property type="entry name" value="LMWPc"/>
    <property type="match status" value="1"/>
</dbReference>
<dbReference type="Gene3D" id="3.40.50.2300">
    <property type="match status" value="1"/>
</dbReference>
<evidence type="ECO:0000259" key="5">
    <source>
        <dbReference type="SMART" id="SM00226"/>
    </source>
</evidence>
<name>A0A3B0ZJ73_9ZZZZ</name>
<proteinExistence type="inferred from homology"/>
<gene>
    <name evidence="6" type="ORF">MNBD_GAMMA23-1941</name>
</gene>
<dbReference type="InterPro" id="IPR036196">
    <property type="entry name" value="Ptyr_pPase_sf"/>
</dbReference>
<dbReference type="SMART" id="SM00226">
    <property type="entry name" value="LMWPc"/>
    <property type="match status" value="1"/>
</dbReference>
<dbReference type="InterPro" id="IPR017867">
    <property type="entry name" value="Tyr_phospatase_low_mol_wt"/>
</dbReference>
<dbReference type="EC" id="3.1.3.48" evidence="2"/>
<dbReference type="InterPro" id="IPR023485">
    <property type="entry name" value="Ptyr_pPase"/>
</dbReference>
<dbReference type="EMBL" id="UOFT01000014">
    <property type="protein sequence ID" value="VAW91701.1"/>
    <property type="molecule type" value="Genomic_DNA"/>
</dbReference>
<dbReference type="PANTHER" id="PTHR11717:SF7">
    <property type="entry name" value="LOW MOLECULAR WEIGHT PHOSPHOTYROSINE PROTEIN PHOSPHATASE"/>
    <property type="match status" value="1"/>
</dbReference>
<dbReference type="PANTHER" id="PTHR11717">
    <property type="entry name" value="LOW MOLECULAR WEIGHT PROTEIN TYROSINE PHOSPHATASE"/>
    <property type="match status" value="1"/>
</dbReference>
<dbReference type="PRINTS" id="PR00719">
    <property type="entry name" value="LMWPTPASE"/>
</dbReference>
<keyword evidence="3 6" id="KW-0378">Hydrolase</keyword>
<keyword evidence="4" id="KW-0904">Protein phosphatase</keyword>
<feature type="domain" description="Phosphotyrosine protein phosphatase I" evidence="5">
    <location>
        <begin position="2"/>
        <end position="143"/>
    </location>
</feature>
<dbReference type="SUPFAM" id="SSF52788">
    <property type="entry name" value="Phosphotyrosine protein phosphatases I"/>
    <property type="match status" value="1"/>
</dbReference>
<dbReference type="AlphaFoldDB" id="A0A3B0ZJ73"/>
<comment type="similarity">
    <text evidence="1">Belongs to the low molecular weight phosphotyrosine protein phosphatase family.</text>
</comment>
<protein>
    <recommendedName>
        <fullName evidence="2">protein-tyrosine-phosphatase</fullName>
        <ecNumber evidence="2">3.1.3.48</ecNumber>
    </recommendedName>
</protein>
<evidence type="ECO:0000256" key="4">
    <source>
        <dbReference type="ARBA" id="ARBA00022912"/>
    </source>
</evidence>
<evidence type="ECO:0000256" key="1">
    <source>
        <dbReference type="ARBA" id="ARBA00011063"/>
    </source>
</evidence>
<accession>A0A3B0ZJ73</accession>
<dbReference type="InterPro" id="IPR050438">
    <property type="entry name" value="LMW_PTPase"/>
</dbReference>
<organism evidence="6">
    <name type="scientific">hydrothermal vent metagenome</name>
    <dbReference type="NCBI Taxonomy" id="652676"/>
    <lineage>
        <taxon>unclassified sequences</taxon>
        <taxon>metagenomes</taxon>
        <taxon>ecological metagenomes</taxon>
    </lineage>
</organism>